<keyword evidence="2" id="KW-1185">Reference proteome</keyword>
<proteinExistence type="predicted"/>
<evidence type="ECO:0000313" key="2">
    <source>
        <dbReference type="Proteomes" id="UP000789570"/>
    </source>
</evidence>
<gene>
    <name evidence="1" type="ORF">FCALED_LOCUS12493</name>
</gene>
<dbReference type="Proteomes" id="UP000789570">
    <property type="component" value="Unassembled WGS sequence"/>
</dbReference>
<dbReference type="AlphaFoldDB" id="A0A9N9HDZ8"/>
<dbReference type="EMBL" id="CAJVPQ010006113">
    <property type="protein sequence ID" value="CAG8680776.1"/>
    <property type="molecule type" value="Genomic_DNA"/>
</dbReference>
<comment type="caution">
    <text evidence="1">The sequence shown here is derived from an EMBL/GenBank/DDBJ whole genome shotgun (WGS) entry which is preliminary data.</text>
</comment>
<dbReference type="OrthoDB" id="2311354at2759"/>
<reference evidence="1" key="1">
    <citation type="submission" date="2021-06" db="EMBL/GenBank/DDBJ databases">
        <authorList>
            <person name="Kallberg Y."/>
            <person name="Tangrot J."/>
            <person name="Rosling A."/>
        </authorList>
    </citation>
    <scope>NUCLEOTIDE SEQUENCE</scope>
    <source>
        <strain evidence="1">UK204</strain>
    </source>
</reference>
<organism evidence="1 2">
    <name type="scientific">Funneliformis caledonium</name>
    <dbReference type="NCBI Taxonomy" id="1117310"/>
    <lineage>
        <taxon>Eukaryota</taxon>
        <taxon>Fungi</taxon>
        <taxon>Fungi incertae sedis</taxon>
        <taxon>Mucoromycota</taxon>
        <taxon>Glomeromycotina</taxon>
        <taxon>Glomeromycetes</taxon>
        <taxon>Glomerales</taxon>
        <taxon>Glomeraceae</taxon>
        <taxon>Funneliformis</taxon>
    </lineage>
</organism>
<accession>A0A9N9HDZ8</accession>
<sequence length="142" mass="16273">MKRSKKENSSDSLPEHILPIKNSENVQASSRSMSFLALSAHYISNIHGDRYHYDVCDKGFALKKILNKHKKSNTHDKMLDRERKAKNLPFDLGFDVEVFHDYDEGNEDNSISLTLNNITAFNKKIENLDPDDEDNDVGYSTP</sequence>
<evidence type="ECO:0000313" key="1">
    <source>
        <dbReference type="EMBL" id="CAG8680776.1"/>
    </source>
</evidence>
<name>A0A9N9HDZ8_9GLOM</name>
<protein>
    <submittedName>
        <fullName evidence="1">11228_t:CDS:1</fullName>
    </submittedName>
</protein>